<name>A0A0G2JL00_HUMAN</name>
<dbReference type="Proteomes" id="UP000005640">
    <property type="component" value="Chromosome 12"/>
</dbReference>
<keyword evidence="2" id="KW-1185">Reference proteome</keyword>
<organism evidence="1 2">
    <name type="scientific">Homo sapiens</name>
    <name type="common">Human</name>
    <dbReference type="NCBI Taxonomy" id="9606"/>
    <lineage>
        <taxon>Eukaryota</taxon>
        <taxon>Metazoa</taxon>
        <taxon>Chordata</taxon>
        <taxon>Craniata</taxon>
        <taxon>Vertebrata</taxon>
        <taxon>Euteleostomi</taxon>
        <taxon>Mammalia</taxon>
        <taxon>Eutheria</taxon>
        <taxon>Euarchontoglires</taxon>
        <taxon>Primates</taxon>
        <taxon>Haplorrhini</taxon>
        <taxon>Catarrhini</taxon>
        <taxon>Hominidae</taxon>
        <taxon>Homo</taxon>
    </lineage>
</organism>
<dbReference type="GeneTree" id="ENSGT00940000157033"/>
<dbReference type="EMBL" id="AC018921">
    <property type="status" value="NOT_ANNOTATED_CDS"/>
    <property type="molecule type" value="Genomic_DNA"/>
</dbReference>
<reference evidence="1 2" key="3">
    <citation type="journal article" date="2006" name="Nature">
        <title>The finished DNA sequence of human chromosome 12.</title>
        <authorList>
            <consortium name="Baylor College of Medicine Human Genome Sequencing Center Sequence Production Team"/>
            <person name="Scherer S.E."/>
            <person name="Muzny D.M."/>
            <person name="Buhay C.J."/>
            <person name="Chen R."/>
            <person name="Cree A."/>
            <person name="Ding Y."/>
            <person name="Dugan-Rocha S."/>
            <person name="Gill R."/>
            <person name="Gunaratne P."/>
            <person name="Harris R.A."/>
            <person name="Hawes A.C."/>
            <person name="Hernandez J."/>
            <person name="Hodgson A.V."/>
            <person name="Hume J."/>
            <person name="Jackson A."/>
            <person name="Khan Z.M."/>
            <person name="Kovar-Smith C."/>
            <person name="Lewis L.R."/>
            <person name="Lozado R.J."/>
            <person name="Metzker M.L."/>
            <person name="Milosavljevic A."/>
            <person name="Miner G.R."/>
            <person name="Montgomery K.T."/>
            <person name="Morgan M.B."/>
            <person name="Nazareth L.V."/>
            <person name="Scott G."/>
            <person name="Sodergren E."/>
            <person name="Song X.Z."/>
            <person name="Steffen D."/>
            <person name="Lovering R.C."/>
            <person name="Wheeler D.A."/>
            <person name="Worley K.C."/>
            <person name="Yuan Y."/>
            <person name="Zhang Z."/>
            <person name="Adams C.Q."/>
            <person name="Ansari-Lari M.A."/>
            <person name="Ayele M."/>
            <person name="Brown M.J."/>
            <person name="Chen G."/>
            <person name="Chen Z."/>
            <person name="Clerc-Blankenburg K.P."/>
            <person name="Davis C."/>
            <person name="Delgado O."/>
            <person name="Dinh H.H."/>
            <person name="Draper H."/>
            <person name="Gonzalez-Garay M.L."/>
            <person name="Havlak P."/>
            <person name="Jackson L.R."/>
            <person name="Jacob L.S."/>
            <person name="Kelly S.H."/>
            <person name="Li L."/>
            <person name="Li Z."/>
            <person name="Liu J."/>
            <person name="Liu W."/>
            <person name="Lu J."/>
            <person name="Maheshwari M."/>
            <person name="Nguyen B.V."/>
            <person name="Okwuonu G.O."/>
            <person name="Pasternak S."/>
            <person name="Perez L.M."/>
            <person name="Plopper F.J."/>
            <person name="Santibanez J."/>
            <person name="Shen H."/>
            <person name="Tabor P.E."/>
            <person name="Verduzco D."/>
            <person name="Waldron L."/>
            <person name="Wang Q."/>
            <person name="Williams G.A."/>
            <person name="Zhang J."/>
            <person name="Zhou J."/>
            <person name="Allen C.C."/>
            <person name="Amin A.G."/>
            <person name="Anyalebechi V."/>
            <person name="Bailey M."/>
            <person name="Barbaria J.A."/>
            <person name="Bimage K.E."/>
            <person name="Bryant N.P."/>
            <person name="Burch P.E."/>
            <person name="Burkett C.E."/>
            <person name="Burrell K.L."/>
            <person name="Calderon E."/>
            <person name="Cardenas V."/>
            <person name="Carter K."/>
            <person name="Casias K."/>
            <person name="Cavazos I."/>
            <person name="Cavazos S.R."/>
            <person name="Ceasar H."/>
            <person name="Chacko J."/>
            <person name="Chan S.N."/>
            <person name="Chavez D."/>
            <person name="Christopoulos C."/>
            <person name="Chu J."/>
            <person name="Cockrell R."/>
            <person name="Cox C.D."/>
            <person name="Dang M."/>
            <person name="Dathorne S.R."/>
            <person name="David R."/>
            <person name="Davis C.M."/>
            <person name="Davy-Carroll L."/>
            <person name="Deshazo D.R."/>
            <person name="Donlin J.E."/>
            <person name="D'Souza L."/>
            <person name="Eaves K.A."/>
            <person name="Egan A."/>
            <person name="Emery-Cohen A.J."/>
            <person name="Escotto M."/>
            <person name="Flagg N."/>
            <person name="Forbes L.D."/>
            <person name="Gabisi A.M."/>
            <person name="Garza M."/>
            <person name="Hamilton C."/>
            <person name="Henderson N."/>
            <person name="Hernandez O."/>
            <person name="Hines S."/>
            <person name="Hogues M.E."/>
            <person name="Huang M."/>
            <person name="Idlebird D.G."/>
            <person name="Johnson R."/>
            <person name="Jolivet A."/>
            <person name="Jones S."/>
            <person name="Kagan R."/>
            <person name="King L.M."/>
            <person name="Leal B."/>
            <person name="Lebow H."/>
            <person name="Lee S."/>
            <person name="LeVan J.M."/>
            <person name="Lewis L.C."/>
            <person name="London P."/>
            <person name="Lorensuhewa L.M."/>
            <person name="Loulseged H."/>
            <person name="Lovett D.A."/>
            <person name="Lucier A."/>
            <person name="Lucier R.L."/>
            <person name="Ma J."/>
            <person name="Madu R.C."/>
            <person name="Mapua P."/>
            <person name="Martindale A.D."/>
            <person name="Martinez E."/>
            <person name="Massey E."/>
            <person name="Mawhiney S."/>
            <person name="Meador M.G."/>
            <person name="Mendez S."/>
            <person name="Mercado C."/>
            <person name="Mercado I.C."/>
            <person name="Merritt C.E."/>
            <person name="Miner Z.L."/>
            <person name="Minja E."/>
            <person name="Mitchell T."/>
            <person name="Mohabbat F."/>
            <person name="Mohabbat K."/>
            <person name="Montgomery B."/>
            <person name="Moore N."/>
            <person name="Morris S."/>
            <person name="Munidasa M."/>
            <person name="Ngo R.N."/>
            <person name="Nguyen N.B."/>
            <person name="Nickerson E."/>
            <person name="Nwaokelemeh O.O."/>
            <person name="Nwokenkwo S."/>
            <person name="Obregon M."/>
            <person name="Oguh M."/>
            <person name="Oragunye N."/>
            <person name="Oviedo R.J."/>
            <person name="Parish B.J."/>
            <person name="Parker D.N."/>
            <person name="Parrish J."/>
            <person name="Parks K.L."/>
            <person name="Paul H.A."/>
            <person name="Payton B.A."/>
            <person name="Perez A."/>
            <person name="Perrin W."/>
            <person name="Pickens A."/>
            <person name="Primus E.L."/>
            <person name="Pu L.L."/>
            <person name="Puazo M."/>
            <person name="Quiles M.M."/>
            <person name="Quiroz J.B."/>
            <person name="Rabata D."/>
            <person name="Reeves K."/>
            <person name="Ruiz S.J."/>
            <person name="Shao H."/>
            <person name="Sisson I."/>
            <person name="Sonaike T."/>
            <person name="Sorelle R.P."/>
            <person name="Sutton A.E."/>
            <person name="Svatek A.F."/>
            <person name="Svetz L.A."/>
            <person name="Tamerisa K.S."/>
            <person name="Taylor T.R."/>
            <person name="Teague B."/>
            <person name="Thomas N."/>
            <person name="Thorn R.D."/>
            <person name="Trejos Z.Y."/>
            <person name="Trevino B.K."/>
            <person name="Ukegbu O.N."/>
            <person name="Urban J.B."/>
            <person name="Vasquez L.I."/>
            <person name="Vera V.A."/>
            <person name="Villasana D.M."/>
            <person name="Wang L."/>
            <person name="Ward-Moore S."/>
            <person name="Warren J.T."/>
            <person name="Wei X."/>
            <person name="White F."/>
            <person name="Williamson A.L."/>
            <person name="Wleczyk R."/>
            <person name="Wooden H.S."/>
            <person name="Wooden S.H."/>
            <person name="Yen J."/>
            <person name="Yoon L."/>
            <person name="Yoon V."/>
            <person name="Zorrilla S.E."/>
            <person name="Nelson D."/>
            <person name="Kucherlapati R."/>
            <person name="Weinstock G."/>
            <person name="Gibbs R.A."/>
            <person name="null."/>
        </authorList>
    </citation>
    <scope>NUCLEOTIDE SEQUENCE [LARGE SCALE GENOMIC DNA]</scope>
</reference>
<protein>
    <submittedName>
        <fullName evidence="1">Fibroblast growth factor receptor substrate 2</fullName>
    </submittedName>
</protein>
<dbReference type="OpenTargets" id="ENSG00000166225"/>
<feature type="non-terminal residue" evidence="1">
    <location>
        <position position="10"/>
    </location>
</feature>
<reference evidence="1 2" key="1">
    <citation type="journal article" date="2001" name="Nature">
        <title>Initial sequencing and analysis of the human genome.</title>
        <authorList>
            <consortium name="International Human Genome Sequencing Consortium"/>
            <person name="Lander E.S."/>
            <person name="Linton L.M."/>
            <person name="Birren B."/>
            <person name="Nusbaum C."/>
            <person name="Zody M.C."/>
            <person name="Baldwin J."/>
            <person name="Devon K."/>
            <person name="Dewar K."/>
            <person name="Doyle M."/>
            <person name="FitzHugh W."/>
            <person name="Funke R."/>
            <person name="Gage D."/>
            <person name="Harris K."/>
            <person name="Heaford A."/>
            <person name="Howland J."/>
            <person name="Kann L."/>
            <person name="Lehoczky J."/>
            <person name="LeVine R."/>
            <person name="McEwan P."/>
            <person name="McKernan K."/>
            <person name="Meldrim J."/>
            <person name="Mesirov J.P."/>
            <person name="Miranda C."/>
            <person name="Morris W."/>
            <person name="Naylor J."/>
            <person name="Raymond C."/>
            <person name="Rosetti M."/>
            <person name="Santos R."/>
            <person name="Sheridan A."/>
            <person name="Sougnez C."/>
            <person name="Stange-Thomann N."/>
            <person name="Stojanovic N."/>
            <person name="Subramanian A."/>
            <person name="Wyman D."/>
            <person name="Rogers J."/>
            <person name="Sulston J."/>
            <person name="Ainscough R."/>
            <person name="Beck S."/>
            <person name="Bentley D."/>
            <person name="Burton J."/>
            <person name="Clee C."/>
            <person name="Carter N."/>
            <person name="Coulson A."/>
            <person name="Deadman R."/>
            <person name="Deloukas P."/>
            <person name="Dunham A."/>
            <person name="Dunham I."/>
            <person name="Durbin R."/>
            <person name="French L."/>
            <person name="Grafham D."/>
            <person name="Gregory S."/>
            <person name="Hubbard T."/>
            <person name="Humphray S."/>
            <person name="Hunt A."/>
            <person name="Jones M."/>
            <person name="Lloyd C."/>
            <person name="McMurray A."/>
            <person name="Matthews L."/>
            <person name="Mercer S."/>
            <person name="Milne S."/>
            <person name="Mullikin J.C."/>
            <person name="Mungall A."/>
            <person name="Plumb R."/>
            <person name="Ross M."/>
            <person name="Shownkeen R."/>
            <person name="Sims S."/>
            <person name="Waterston R.H."/>
            <person name="Wilson R.K."/>
            <person name="Hillier L.W."/>
            <person name="McPherson J.D."/>
            <person name="Marra M.A."/>
            <person name="Mardis E.R."/>
            <person name="Fulton L.A."/>
            <person name="Chinwalla A.T."/>
            <person name="Pepin K.H."/>
            <person name="Gish W.R."/>
            <person name="Chissoe S.L."/>
            <person name="Wendl M.C."/>
            <person name="Delehaunty K.D."/>
            <person name="Miner T.L."/>
            <person name="Delehaunty A."/>
            <person name="Kramer J.B."/>
            <person name="Cook L.L."/>
            <person name="Fulton R.S."/>
            <person name="Johnson D.L."/>
            <person name="Minx P.J."/>
            <person name="Clifton S.W."/>
            <person name="Hawkins T."/>
            <person name="Branscomb E."/>
            <person name="Predki P."/>
            <person name="Richardson P."/>
            <person name="Wenning S."/>
            <person name="Slezak T."/>
            <person name="Doggett N."/>
            <person name="Cheng J.F."/>
            <person name="Olsen A."/>
            <person name="Lucas S."/>
            <person name="Elkin C."/>
            <person name="Uberbacher E."/>
            <person name="Frazier M."/>
            <person name="Gibbs R.A."/>
            <person name="Muzny D.M."/>
            <person name="Scherer S.E."/>
            <person name="Bouck J.B."/>
            <person name="Sodergren E.J."/>
            <person name="Worley K.C."/>
            <person name="Rives C.M."/>
            <person name="Gorrell J.H."/>
            <person name="Metzker M.L."/>
            <person name="Naylor S.L."/>
            <person name="Kucherlapati R.S."/>
            <person name="Nelson D.L."/>
            <person name="Weinstock G.M."/>
            <person name="Sakaki Y."/>
            <person name="Fujiyama A."/>
            <person name="Hattori M."/>
            <person name="Yada T."/>
            <person name="Toyoda A."/>
            <person name="Itoh T."/>
            <person name="Kawagoe C."/>
            <person name="Watanabe H."/>
            <person name="Totoki Y."/>
            <person name="Taylor T."/>
            <person name="Weissenbach J."/>
            <person name="Heilig R."/>
            <person name="Saurin W."/>
            <person name="Artiguenave F."/>
            <person name="Brottier P."/>
            <person name="Bruls T."/>
            <person name="Pelletier E."/>
            <person name="Robert C."/>
            <person name="Wincker P."/>
            <person name="Smith D.R."/>
            <person name="Doucette-Stamm L."/>
            <person name="Rubenfield M."/>
            <person name="Weinstock K."/>
            <person name="Lee H.M."/>
            <person name="Dubois J."/>
            <person name="Rosenthal A."/>
            <person name="Platzer M."/>
            <person name="Nyakatura G."/>
            <person name="Taudien S."/>
            <person name="Rump A."/>
            <person name="Yang H."/>
            <person name="Yu J."/>
            <person name="Wang J."/>
            <person name="Huang G."/>
            <person name="Gu J."/>
            <person name="Hood L."/>
            <person name="Rowen L."/>
            <person name="Madan A."/>
            <person name="Qin S."/>
            <person name="Davis R.W."/>
            <person name="Federspiel N.A."/>
            <person name="Abola A.P."/>
            <person name="Proctor M.J."/>
            <person name="Myers R.M."/>
            <person name="Schmutz J."/>
            <person name="Dickson M."/>
            <person name="Grimwood J."/>
            <person name="Cox D.R."/>
            <person name="Olson M.V."/>
            <person name="Kaul R."/>
            <person name="Raymond C."/>
            <person name="Shimizu N."/>
            <person name="Kawasaki K."/>
            <person name="Minoshima S."/>
            <person name="Evans G.A."/>
            <person name="Athanasiou M."/>
            <person name="Schultz R."/>
            <person name="Roe B.A."/>
            <person name="Chen F."/>
            <person name="Pan H."/>
            <person name="Ramser J."/>
            <person name="Lehrach H."/>
            <person name="Reinhardt R."/>
            <person name="McCombie W.R."/>
            <person name="de la Bastide M."/>
            <person name="Dedhia N."/>
            <person name="Blocker H."/>
            <person name="Hornischer K."/>
            <person name="Nordsiek G."/>
            <person name="Agarwala R."/>
            <person name="Aravind L."/>
            <person name="Bailey J.A."/>
            <person name="Bateman A."/>
            <person name="Batzoglou S."/>
            <person name="Birney E."/>
            <person name="Bork P."/>
            <person name="Brown D.G."/>
            <person name="Burge C.B."/>
            <person name="Cerutti L."/>
            <person name="Chen H.C."/>
            <person name="Church D."/>
            <person name="Clamp M."/>
            <person name="Copley R.R."/>
            <person name="Doerks T."/>
            <person name="Eddy S.R."/>
            <person name="Eichler E.E."/>
            <person name="Furey T.S."/>
            <person name="Galagan J."/>
            <person name="Gilbert J.G."/>
            <person name="Harmon C."/>
            <person name="Hayashizaki Y."/>
            <person name="Haussler D."/>
            <person name="Hermjakob H."/>
            <person name="Hokamp K."/>
            <person name="Jang W."/>
            <person name="Johnson L.S."/>
            <person name="Jones T.A."/>
            <person name="Kasif S."/>
            <person name="Kaspryzk A."/>
            <person name="Kennedy S."/>
            <person name="Kent W.J."/>
            <person name="Kitts P."/>
            <person name="Koonin E.V."/>
            <person name="Korf I."/>
            <person name="Kulp D."/>
            <person name="Lancet D."/>
            <person name="Lowe T.M."/>
            <person name="McLysaght A."/>
            <person name="Mikkelsen T."/>
            <person name="Moran J.V."/>
            <person name="Mulder N."/>
            <person name="Pollara V.J."/>
            <person name="Ponting C.P."/>
            <person name="Schuler G."/>
            <person name="Schultz J."/>
            <person name="Slater G."/>
            <person name="Smit A.F."/>
            <person name="Stupka E."/>
            <person name="Szustakowski J."/>
            <person name="Thierry-Mieg D."/>
            <person name="Thierry-Mieg J."/>
            <person name="Wagner L."/>
            <person name="Wallis J."/>
            <person name="Wheeler R."/>
            <person name="Williams A."/>
            <person name="Wolf Y.I."/>
            <person name="Wolfe K.H."/>
            <person name="Yang S.P."/>
            <person name="Yeh R.F."/>
            <person name="Collins F."/>
            <person name="Guyer M.S."/>
            <person name="Peterson J."/>
            <person name="Felsenfeld A."/>
            <person name="Wetterstrand K.A."/>
            <person name="Patrinos A."/>
            <person name="Morgan M.J."/>
            <person name="de Jong P."/>
            <person name="Catanese J.J."/>
            <person name="Osoegawa K."/>
            <person name="Shizuya H."/>
            <person name="Choi S."/>
            <person name="Chen Y.J."/>
        </authorList>
    </citation>
    <scope>NUCLEOTIDE SEQUENCE [LARGE SCALE GENOMIC DNA]</scope>
</reference>
<gene>
    <name evidence="1" type="primary">FRS2</name>
</gene>
<dbReference type="HGNC" id="HGNC:16971">
    <property type="gene designation" value="FRS2"/>
</dbReference>
<accession>A0A0G2JL00</accession>
<dbReference type="Ensembl" id="ENST00000550169.5">
    <property type="protein sequence ID" value="ENSP00000447978.1"/>
    <property type="gene ID" value="ENSG00000166225.10"/>
</dbReference>
<dbReference type="Antibodypedia" id="4156">
    <property type="antibodies" value="514 antibodies from 40 providers"/>
</dbReference>
<dbReference type="ChiTaRS" id="FRS2">
    <property type="organism name" value="human"/>
</dbReference>
<dbReference type="Bgee" id="ENSG00000166225">
    <property type="expression patterns" value="Expressed in calcaneal tendon and 177 other cell types or tissues"/>
</dbReference>
<dbReference type="VEuPathDB" id="HostDB:ENSG00000166225"/>
<evidence type="ECO:0000313" key="2">
    <source>
        <dbReference type="Proteomes" id="UP000005640"/>
    </source>
</evidence>
<reference evidence="1" key="5">
    <citation type="submission" date="2025-09" db="UniProtKB">
        <authorList>
            <consortium name="Ensembl"/>
        </authorList>
    </citation>
    <scope>IDENTIFICATION</scope>
</reference>
<dbReference type="OrthoDB" id="8817077at2759"/>
<dbReference type="ExpressionAtlas" id="A0A0G2JL00">
    <property type="expression patterns" value="baseline and differential"/>
</dbReference>
<dbReference type="OMA" id="AHKIDYS"/>
<dbReference type="Ensembl" id="ENST00000550169.5">
    <property type="protein sequence ID" value="ENSP00000447978.1"/>
    <property type="gene ID" value="ENSG00000166225.9"/>
</dbReference>
<proteinExistence type="predicted"/>
<reference evidence="1" key="4">
    <citation type="submission" date="2025-08" db="UniProtKB">
        <authorList>
            <consortium name="Ensembl"/>
        </authorList>
    </citation>
    <scope>IDENTIFICATION</scope>
</reference>
<evidence type="ECO:0000313" key="1">
    <source>
        <dbReference type="Ensembl" id="ENSP00000447978.1"/>
    </source>
</evidence>
<reference evidence="1 2" key="2">
    <citation type="journal article" date="2004" name="Nature">
        <title>Finishing the euchromatic sequence of the human genome.</title>
        <authorList>
            <consortium name="International Human Genome Sequencing Consortium"/>
        </authorList>
    </citation>
    <scope>NUCLEOTIDE SEQUENCE [LARGE SCALE GENOMIC DNA]</scope>
</reference>
<sequence length="10" mass="1030">MGSCCSCPDK</sequence>